<gene>
    <name evidence="4" type="ORF">SAMN04487928_1351</name>
</gene>
<sequence length="406" mass="45517">MIYYIDSNYDGGTGMNEGNSNGNGLVEDNEAVSKNEATDVTNTIEKNKTAKKKKNLLLTVIFSMIALLILAGFVLWGIANISGKSNLYNKASSEGPILEGIQSEETSNVESEKDITWKKGWIRYNDEIYQYNEDILTFLVMGIDKTSEVKVLESGVDGGQADLIMLAVFNPHTKTTSLITINRNTMTTIDVYDENGDYVGSGEGQICLQHGYGDGATLSCERMEKAVSNLFYNLPIHGYISINMGAIKAINSAVDGVTMTLDEDFKASLDGVSVSIPKGEHTFTDDEAHVYIRYRDHAEFDSATTRLNREKKYMAAFLSKLKEETAKDITVPLKVYNELSPYIVTDINTSEMTYMVSNTHNYKFDFNNIYSLEGTTVIGKTEHEEFNYDPDHLYDMIIKIFYEKVY</sequence>
<dbReference type="InterPro" id="IPR004474">
    <property type="entry name" value="LytR_CpsA_psr"/>
</dbReference>
<feature type="transmembrane region" description="Helical" evidence="2">
    <location>
        <begin position="56"/>
        <end position="79"/>
    </location>
</feature>
<accession>A0A1I5XMV2</accession>
<proteinExistence type="inferred from homology"/>
<evidence type="ECO:0000313" key="5">
    <source>
        <dbReference type="Proteomes" id="UP000182624"/>
    </source>
</evidence>
<evidence type="ECO:0000256" key="1">
    <source>
        <dbReference type="ARBA" id="ARBA00006068"/>
    </source>
</evidence>
<evidence type="ECO:0000313" key="4">
    <source>
        <dbReference type="EMBL" id="SFQ33305.1"/>
    </source>
</evidence>
<protein>
    <submittedName>
        <fullName evidence="4">Transcriptional attenuator, LytR family</fullName>
    </submittedName>
</protein>
<dbReference type="InterPro" id="IPR050922">
    <property type="entry name" value="LytR/CpsA/Psr_CW_biosynth"/>
</dbReference>
<evidence type="ECO:0000256" key="2">
    <source>
        <dbReference type="SAM" id="Phobius"/>
    </source>
</evidence>
<evidence type="ECO:0000259" key="3">
    <source>
        <dbReference type="Pfam" id="PF03816"/>
    </source>
</evidence>
<feature type="domain" description="Cell envelope-related transcriptional attenuator" evidence="3">
    <location>
        <begin position="161"/>
        <end position="322"/>
    </location>
</feature>
<reference evidence="5" key="1">
    <citation type="submission" date="2016-10" db="EMBL/GenBank/DDBJ databases">
        <authorList>
            <person name="Varghese N."/>
            <person name="Submissions S."/>
        </authorList>
    </citation>
    <scope>NUCLEOTIDE SEQUENCE [LARGE SCALE GENOMIC DNA]</scope>
    <source>
        <strain evidence="5">P18</strain>
    </source>
</reference>
<name>A0A1I5XMV2_9FIRM</name>
<dbReference type="AlphaFoldDB" id="A0A1I5XMV2"/>
<keyword evidence="2" id="KW-0812">Transmembrane</keyword>
<keyword evidence="5" id="KW-1185">Reference proteome</keyword>
<keyword evidence="2" id="KW-1133">Transmembrane helix</keyword>
<dbReference type="Pfam" id="PF03816">
    <property type="entry name" value="LytR_cpsA_psr"/>
    <property type="match status" value="1"/>
</dbReference>
<organism evidence="4 5">
    <name type="scientific">Butyrivibrio proteoclasticus</name>
    <dbReference type="NCBI Taxonomy" id="43305"/>
    <lineage>
        <taxon>Bacteria</taxon>
        <taxon>Bacillati</taxon>
        <taxon>Bacillota</taxon>
        <taxon>Clostridia</taxon>
        <taxon>Lachnospirales</taxon>
        <taxon>Lachnospiraceae</taxon>
        <taxon>Butyrivibrio</taxon>
    </lineage>
</organism>
<dbReference type="Proteomes" id="UP000182624">
    <property type="component" value="Unassembled WGS sequence"/>
</dbReference>
<keyword evidence="2" id="KW-0472">Membrane</keyword>
<dbReference type="EMBL" id="FOXO01000035">
    <property type="protein sequence ID" value="SFQ33305.1"/>
    <property type="molecule type" value="Genomic_DNA"/>
</dbReference>
<dbReference type="PANTHER" id="PTHR33392">
    <property type="entry name" value="POLYISOPRENYL-TEICHOIC ACID--PEPTIDOGLYCAN TEICHOIC ACID TRANSFERASE TAGU"/>
    <property type="match status" value="1"/>
</dbReference>
<dbReference type="Gene3D" id="3.40.630.190">
    <property type="entry name" value="LCP protein"/>
    <property type="match status" value="1"/>
</dbReference>
<comment type="similarity">
    <text evidence="1">Belongs to the LytR/CpsA/Psr (LCP) family.</text>
</comment>
<dbReference type="OrthoDB" id="3172933at2"/>
<dbReference type="PANTHER" id="PTHR33392:SF6">
    <property type="entry name" value="POLYISOPRENYL-TEICHOIC ACID--PEPTIDOGLYCAN TEICHOIC ACID TRANSFERASE TAGU"/>
    <property type="match status" value="1"/>
</dbReference>